<dbReference type="Gene3D" id="1.10.3520.10">
    <property type="entry name" value="Glycolipid transfer protein"/>
    <property type="match status" value="1"/>
</dbReference>
<dbReference type="GO" id="GO:1902388">
    <property type="term" value="F:ceramide 1-phosphate transfer activity"/>
    <property type="evidence" value="ECO:0007669"/>
    <property type="project" value="TreeGrafter"/>
</dbReference>
<comment type="subcellular location">
    <subcellularLocation>
        <location evidence="1">Golgi apparatus</location>
        <location evidence="1">trans-Golgi network membrane</location>
        <topology evidence="1">Peripheral membrane protein</topology>
    </subcellularLocation>
    <subcellularLocation>
        <location evidence="2">Nucleus outer membrane</location>
        <topology evidence="2">Peripheral membrane protein</topology>
    </subcellularLocation>
</comment>
<evidence type="ECO:0000259" key="9">
    <source>
        <dbReference type="Pfam" id="PF08718"/>
    </source>
</evidence>
<dbReference type="GeneID" id="117350720"/>
<evidence type="ECO:0000256" key="7">
    <source>
        <dbReference type="ARBA" id="ARBA00042989"/>
    </source>
</evidence>
<evidence type="ECO:0000256" key="1">
    <source>
        <dbReference type="ARBA" id="ARBA00004150"/>
    </source>
</evidence>
<dbReference type="GO" id="GO:1902387">
    <property type="term" value="F:ceramide 1-phosphate binding"/>
    <property type="evidence" value="ECO:0007669"/>
    <property type="project" value="TreeGrafter"/>
</dbReference>
<evidence type="ECO:0000256" key="3">
    <source>
        <dbReference type="ARBA" id="ARBA00007148"/>
    </source>
</evidence>
<dbReference type="GO" id="GO:0005794">
    <property type="term" value="C:Golgi apparatus"/>
    <property type="evidence" value="ECO:0007669"/>
    <property type="project" value="UniProtKB-SubCell"/>
</dbReference>
<comment type="function">
    <text evidence="8">Mediates the intracellular transfer of ceramide-1-phosphate (C1P) between organelle membranes and the cell membrane. Required for normal structure of the Golgi stacks. Can bind phosphoceramides with a variety of aliphatic chains, but has a preference for lipids with saturated C16:0 or monounsaturated C18:1 aliphatic chains, and is inefficient with phosphoceramides containing lignoceryl (C24:0). Plays a role in the regulation of the cellular levels of ceramide-1-phosphate, and thereby contributes to the regulation of phospholipase PLA2G4A activity and the release of arachidonic acid. Has no activity with galactosylceramide, lactosylceramide, sphingomyelin, phosphatidylcholine, phosphatidic acid and ceramide. C1P transfer is stimulated by phosphatidylserine in C1P source vesicles. Regulates autophagy and pyroptosis, but not apoptosis.</text>
</comment>
<proteinExistence type="inferred from homology"/>
<dbReference type="PANTHER" id="PTHR10219:SF19">
    <property type="entry name" value="GLYCOLIPID TRANSFER PROTEIN DOMAIN-CONTAINING PROTEIN 2"/>
    <property type="match status" value="1"/>
</dbReference>
<dbReference type="GO" id="GO:0032691">
    <property type="term" value="P:negative regulation of interleukin-1 beta production"/>
    <property type="evidence" value="ECO:0007669"/>
    <property type="project" value="UniProtKB-ARBA"/>
</dbReference>
<dbReference type="Pfam" id="PF08718">
    <property type="entry name" value="GLTP"/>
    <property type="match status" value="1"/>
</dbReference>
<gene>
    <name evidence="11" type="primary">LOC117350720</name>
</gene>
<organism evidence="10 11">
    <name type="scientific">Geotrypetes seraphini</name>
    <name type="common">Gaboon caecilian</name>
    <name type="synonym">Caecilia seraphini</name>
    <dbReference type="NCBI Taxonomy" id="260995"/>
    <lineage>
        <taxon>Eukaryota</taxon>
        <taxon>Metazoa</taxon>
        <taxon>Chordata</taxon>
        <taxon>Craniata</taxon>
        <taxon>Vertebrata</taxon>
        <taxon>Euteleostomi</taxon>
        <taxon>Amphibia</taxon>
        <taxon>Gymnophiona</taxon>
        <taxon>Geotrypetes</taxon>
    </lineage>
</organism>
<evidence type="ECO:0000256" key="4">
    <source>
        <dbReference type="ARBA" id="ARBA00036393"/>
    </source>
</evidence>
<dbReference type="OrthoDB" id="116883at2759"/>
<comment type="catalytic activity">
    <reaction evidence="4">
        <text>N-(9Z-octadecenoyl)-sphing-4-enine-1-phosphate(in) = N-(9Z-octadecenoyl)-sphing-4-enine-1-phosphate(out)</text>
        <dbReference type="Rhea" id="RHEA:45688"/>
        <dbReference type="ChEBI" id="CHEBI:85378"/>
    </reaction>
    <physiologicalReaction direction="left-to-right" evidence="4">
        <dbReference type="Rhea" id="RHEA:45689"/>
    </physiologicalReaction>
</comment>
<dbReference type="GO" id="GO:0005829">
    <property type="term" value="C:cytosol"/>
    <property type="evidence" value="ECO:0007669"/>
    <property type="project" value="TreeGrafter"/>
</dbReference>
<dbReference type="InterPro" id="IPR014830">
    <property type="entry name" value="Glycolipid_transfer_prot_dom"/>
</dbReference>
<name>A0A6P8NXC4_GEOSA</name>
<evidence type="ECO:0000256" key="8">
    <source>
        <dbReference type="ARBA" id="ARBA00057343"/>
    </source>
</evidence>
<dbReference type="SUPFAM" id="SSF110004">
    <property type="entry name" value="Glycolipid transfer protein, GLTP"/>
    <property type="match status" value="1"/>
</dbReference>
<dbReference type="InterPro" id="IPR036497">
    <property type="entry name" value="GLTP_sf"/>
</dbReference>
<dbReference type="PANTHER" id="PTHR10219">
    <property type="entry name" value="GLYCOLIPID TRANSFER PROTEIN-RELATED"/>
    <property type="match status" value="1"/>
</dbReference>
<comment type="similarity">
    <text evidence="3">Belongs to the GLTP family.</text>
</comment>
<evidence type="ECO:0000256" key="2">
    <source>
        <dbReference type="ARBA" id="ARBA00004509"/>
    </source>
</evidence>
<dbReference type="KEGG" id="gsh:117350720"/>
<sequence>MTMASVGLSCLRYYKIFLSLAALLVLIYVLCARLPEVHLAACVENGRPCNEMWSMKERNLEDGKDKEMITVKAVTLEQHVEYTRQCEGKDFQITRLLGAFRSCISENGHILLKEYLSGWEELIKFMDSLGMVFGFISQETTTKINIMRGHLTGNSDEYHTLQSMVRYELDRGLVNFKELPQDQVPSGCRTLLRLHRALKWLQLFLYKLSTSTSQDNTGELCALAYEKALAHHHSWFVRQAAALAFLAMPPRRELLQVICVREEEEAQLVLSTAAKAIVRVYNLTQDVYEAYGMLELP</sequence>
<feature type="domain" description="Glycolipid transfer protein" evidence="9">
    <location>
        <begin position="110"/>
        <end position="259"/>
    </location>
</feature>
<accession>A0A6P8NXC4</accession>
<dbReference type="AlphaFoldDB" id="A0A6P8NXC4"/>
<dbReference type="RefSeq" id="XP_033781132.1">
    <property type="nucleotide sequence ID" value="XM_033925241.1"/>
</dbReference>
<comment type="catalytic activity">
    <reaction evidence="5">
        <text>N-(hexadecanoyl)-sphing-4-enine-1-phosphate(in) = N-(hexadecanoyl)-sphing-4-enine-1-phosphate(out)</text>
        <dbReference type="Rhea" id="RHEA:45680"/>
        <dbReference type="ChEBI" id="CHEBI:72963"/>
    </reaction>
    <physiologicalReaction direction="left-to-right" evidence="5">
        <dbReference type="Rhea" id="RHEA:45681"/>
    </physiologicalReaction>
</comment>
<keyword evidence="10" id="KW-1185">Reference proteome</keyword>
<dbReference type="GO" id="GO:0005640">
    <property type="term" value="C:nuclear outer membrane"/>
    <property type="evidence" value="ECO:0007669"/>
    <property type="project" value="UniProtKB-SubCell"/>
</dbReference>
<protein>
    <recommendedName>
        <fullName evidence="6">Ceramide-1-phosphate transfer protein</fullName>
    </recommendedName>
    <alternativeName>
        <fullName evidence="7">Glycolipid transfer protein domain-containing protein 1</fullName>
    </alternativeName>
</protein>
<evidence type="ECO:0000256" key="5">
    <source>
        <dbReference type="ARBA" id="ARBA00036900"/>
    </source>
</evidence>
<dbReference type="InParanoid" id="A0A6P8NXC4"/>
<dbReference type="FunFam" id="1.10.3520.10:FF:000002">
    <property type="entry name" value="Ceramide-1-phosphate transfer protein"/>
    <property type="match status" value="1"/>
</dbReference>
<evidence type="ECO:0000256" key="6">
    <source>
        <dbReference type="ARBA" id="ARBA00039463"/>
    </source>
</evidence>
<evidence type="ECO:0000313" key="11">
    <source>
        <dbReference type="RefSeq" id="XP_033781132.1"/>
    </source>
</evidence>
<reference evidence="11" key="1">
    <citation type="submission" date="2025-08" db="UniProtKB">
        <authorList>
            <consortium name="RefSeq"/>
        </authorList>
    </citation>
    <scope>IDENTIFICATION</scope>
</reference>
<dbReference type="Proteomes" id="UP000515159">
    <property type="component" value="Chromosome 16"/>
</dbReference>
<evidence type="ECO:0000313" key="10">
    <source>
        <dbReference type="Proteomes" id="UP000515159"/>
    </source>
</evidence>